<evidence type="ECO:0000256" key="1">
    <source>
        <dbReference type="SAM" id="MobiDB-lite"/>
    </source>
</evidence>
<reference evidence="2 3" key="1">
    <citation type="journal article" date="2022" name="bioRxiv">
        <title>Genomics of Preaxostyla Flagellates Illuminates Evolutionary Transitions and the Path Towards Mitochondrial Loss.</title>
        <authorList>
            <person name="Novak L.V.F."/>
            <person name="Treitli S.C."/>
            <person name="Pyrih J."/>
            <person name="Halakuc P."/>
            <person name="Pipaliya S.V."/>
            <person name="Vacek V."/>
            <person name="Brzon O."/>
            <person name="Soukal P."/>
            <person name="Eme L."/>
            <person name="Dacks J.B."/>
            <person name="Karnkowska A."/>
            <person name="Elias M."/>
            <person name="Hampl V."/>
        </authorList>
    </citation>
    <scope>NUCLEOTIDE SEQUENCE [LARGE SCALE GENOMIC DNA]</scope>
    <source>
        <strain evidence="2">NAU3</strain>
        <tissue evidence="2">Gut</tissue>
    </source>
</reference>
<gene>
    <name evidence="2" type="ORF">BLNAU_12141</name>
</gene>
<dbReference type="Proteomes" id="UP001281761">
    <property type="component" value="Unassembled WGS sequence"/>
</dbReference>
<proteinExistence type="predicted"/>
<sequence>MHRLTNIPKDDGRIEYATPPHIPRPHPRIPALLLTNSQHFKIVNTVVTRTSIGKNSRKEAGLSTILIGDAISSGIASMTVTILHLPPKQENVNPIHFGLIDSSLPVPKLNESLGFDVRNSLCLYSGNGFLGSLTISSDYIIQEELCHRPLQEGDNVRMEVNMRSAVRTVQFFVNGERGLCYMSEIPFSIRVGFSVEGEGTSFRLDRFIKQQRNTPLYKEMTKMKWKG</sequence>
<organism evidence="2 3">
    <name type="scientific">Blattamonas nauphoetae</name>
    <dbReference type="NCBI Taxonomy" id="2049346"/>
    <lineage>
        <taxon>Eukaryota</taxon>
        <taxon>Metamonada</taxon>
        <taxon>Preaxostyla</taxon>
        <taxon>Oxymonadida</taxon>
        <taxon>Blattamonas</taxon>
    </lineage>
</organism>
<evidence type="ECO:0008006" key="4">
    <source>
        <dbReference type="Google" id="ProtNLM"/>
    </source>
</evidence>
<comment type="caution">
    <text evidence="2">The sequence shown here is derived from an EMBL/GenBank/DDBJ whole genome shotgun (WGS) entry which is preliminary data.</text>
</comment>
<accession>A0ABQ9XP36</accession>
<evidence type="ECO:0000313" key="2">
    <source>
        <dbReference type="EMBL" id="KAK2952965.1"/>
    </source>
</evidence>
<name>A0ABQ9XP36_9EUKA</name>
<dbReference type="EMBL" id="JARBJD010000097">
    <property type="protein sequence ID" value="KAK2952965.1"/>
    <property type="molecule type" value="Genomic_DNA"/>
</dbReference>
<keyword evidence="3" id="KW-1185">Reference proteome</keyword>
<feature type="region of interest" description="Disordered" evidence="1">
    <location>
        <begin position="1"/>
        <end position="21"/>
    </location>
</feature>
<protein>
    <recommendedName>
        <fullName evidence="4">SPRY domain-containing protein</fullName>
    </recommendedName>
</protein>
<evidence type="ECO:0000313" key="3">
    <source>
        <dbReference type="Proteomes" id="UP001281761"/>
    </source>
</evidence>